<proteinExistence type="predicted"/>
<dbReference type="Proteomes" id="UP000199663">
    <property type="component" value="Unassembled WGS sequence"/>
</dbReference>
<protein>
    <submittedName>
        <fullName evidence="1">Uncharacterized protein</fullName>
    </submittedName>
</protein>
<evidence type="ECO:0000313" key="1">
    <source>
        <dbReference type="EMBL" id="SDZ25295.1"/>
    </source>
</evidence>
<organism evidence="1 2">
    <name type="scientific">Rhodonellum ikkaensis</name>
    <dbReference type="NCBI Taxonomy" id="336829"/>
    <lineage>
        <taxon>Bacteria</taxon>
        <taxon>Pseudomonadati</taxon>
        <taxon>Bacteroidota</taxon>
        <taxon>Cytophagia</taxon>
        <taxon>Cytophagales</taxon>
        <taxon>Cytophagaceae</taxon>
        <taxon>Rhodonellum</taxon>
    </lineage>
</organism>
<sequence>MHKTGLICYQSEIYTVQLNIFVQGLLFQIFGREACLLQ</sequence>
<dbReference type="EMBL" id="FNQC01000008">
    <property type="protein sequence ID" value="SDZ25295.1"/>
    <property type="molecule type" value="Genomic_DNA"/>
</dbReference>
<evidence type="ECO:0000313" key="2">
    <source>
        <dbReference type="Proteomes" id="UP000199663"/>
    </source>
</evidence>
<accession>A0A1H3RIW7</accession>
<reference evidence="1 2" key="1">
    <citation type="submission" date="2016-10" db="EMBL/GenBank/DDBJ databases">
        <authorList>
            <person name="Varghese N."/>
            <person name="Submissions S."/>
        </authorList>
    </citation>
    <scope>NUCLEOTIDE SEQUENCE [LARGE SCALE GENOMIC DNA]</scope>
    <source>
        <strain evidence="1 2">DSM 17997</strain>
    </source>
</reference>
<comment type="caution">
    <text evidence="1">The sequence shown here is derived from an EMBL/GenBank/DDBJ whole genome shotgun (WGS) entry which is preliminary data.</text>
</comment>
<keyword evidence="2" id="KW-1185">Reference proteome</keyword>
<name>A0A1H3RIW7_9BACT</name>
<gene>
    <name evidence="1" type="ORF">SAMN05444412_108130</name>
</gene>